<dbReference type="Proteomes" id="UP000546806">
    <property type="component" value="Unassembled WGS sequence"/>
</dbReference>
<dbReference type="Proteomes" id="UP000543379">
    <property type="component" value="Unassembled WGS sequence"/>
</dbReference>
<sequence length="104" mass="12250">MERIASIMYLKDGFAEEYKARHDDLWPEMEQALKAHGAQNYSIFLDDNTHVLFAYLEVENKEKYEKIASTDICKKWWAYMEPLMDTNSDNSPVSKNLTEVFYLA</sequence>
<dbReference type="AlphaFoldDB" id="A0A099WE56"/>
<evidence type="ECO:0000256" key="2">
    <source>
        <dbReference type="ARBA" id="ARBA00023235"/>
    </source>
</evidence>
<dbReference type="NCBIfam" id="TIGR02625">
    <property type="entry name" value="YiiL_rotase"/>
    <property type="match status" value="1"/>
</dbReference>
<dbReference type="eggNOG" id="COG3254">
    <property type="taxonomic scope" value="Bacteria"/>
</dbReference>
<evidence type="ECO:0000313" key="16">
    <source>
        <dbReference type="Proteomes" id="UP000029844"/>
    </source>
</evidence>
<evidence type="ECO:0000256" key="4">
    <source>
        <dbReference type="ARBA" id="ARBA00023308"/>
    </source>
</evidence>
<dbReference type="Proteomes" id="UP000529446">
    <property type="component" value="Unassembled WGS sequence"/>
</dbReference>
<evidence type="ECO:0000313" key="10">
    <source>
        <dbReference type="EMBL" id="MBC2002752.1"/>
    </source>
</evidence>
<dbReference type="EMBL" id="JAARZA010000003">
    <property type="protein sequence ID" value="MBC2240327.1"/>
    <property type="molecule type" value="Genomic_DNA"/>
</dbReference>
<dbReference type="InterPro" id="IPR011008">
    <property type="entry name" value="Dimeric_a/b-barrel"/>
</dbReference>
<keyword evidence="3" id="KW-0119">Carbohydrate metabolism</keyword>
<dbReference type="Proteomes" id="UP000519573">
    <property type="component" value="Unassembled WGS sequence"/>
</dbReference>
<evidence type="ECO:0000313" key="13">
    <source>
        <dbReference type="EMBL" id="MBC2240327.1"/>
    </source>
</evidence>
<evidence type="ECO:0000256" key="5">
    <source>
        <dbReference type="NCBIfam" id="TIGR02625"/>
    </source>
</evidence>
<dbReference type="PANTHER" id="PTHR34389:SF2">
    <property type="entry name" value="L-RHAMNOSE MUTAROTASE"/>
    <property type="match status" value="1"/>
</dbReference>
<evidence type="ECO:0000313" key="7">
    <source>
        <dbReference type="EMBL" id="MBC1316985.1"/>
    </source>
</evidence>
<dbReference type="GO" id="GO:0005737">
    <property type="term" value="C:cytoplasm"/>
    <property type="evidence" value="ECO:0007669"/>
    <property type="project" value="InterPro"/>
</dbReference>
<evidence type="ECO:0000313" key="6">
    <source>
        <dbReference type="EMBL" id="KGL42931.1"/>
    </source>
</evidence>
<evidence type="ECO:0000313" key="18">
    <source>
        <dbReference type="Proteomes" id="UP000529446"/>
    </source>
</evidence>
<dbReference type="EMBL" id="JAAROV010000002">
    <property type="protein sequence ID" value="MBC1316985.1"/>
    <property type="molecule type" value="Genomic_DNA"/>
</dbReference>
<evidence type="ECO:0000313" key="14">
    <source>
        <dbReference type="EMBL" id="MBC2244687.1"/>
    </source>
</evidence>
<dbReference type="PANTHER" id="PTHR34389">
    <property type="entry name" value="L-RHAMNOSE MUTAROTASE"/>
    <property type="match status" value="1"/>
</dbReference>
<keyword evidence="16" id="KW-1185">Reference proteome</keyword>
<proteinExistence type="inferred from homology"/>
<dbReference type="InterPro" id="IPR013448">
    <property type="entry name" value="L-rhamnose_mutarotase"/>
</dbReference>
<protein>
    <recommendedName>
        <fullName evidence="5">L-rhamnose mutarotase</fullName>
        <ecNumber evidence="5">5.1.3.32</ecNumber>
    </recommendedName>
</protein>
<evidence type="ECO:0000313" key="21">
    <source>
        <dbReference type="Proteomes" id="UP000546244"/>
    </source>
</evidence>
<comment type="caution">
    <text evidence="6">The sequence shown here is derived from an EMBL/GenBank/DDBJ whole genome shotgun (WGS) entry which is preliminary data.</text>
</comment>
<dbReference type="SUPFAM" id="SSF54909">
    <property type="entry name" value="Dimeric alpha+beta barrel"/>
    <property type="match status" value="1"/>
</dbReference>
<dbReference type="Pfam" id="PF05336">
    <property type="entry name" value="rhaM"/>
    <property type="match status" value="1"/>
</dbReference>
<evidence type="ECO:0000313" key="9">
    <source>
        <dbReference type="EMBL" id="MBC1566871.1"/>
    </source>
</evidence>
<evidence type="ECO:0000313" key="19">
    <source>
        <dbReference type="Proteomes" id="UP000541955"/>
    </source>
</evidence>
<evidence type="ECO:0000313" key="23">
    <source>
        <dbReference type="Proteomes" id="UP000550367"/>
    </source>
</evidence>
<dbReference type="InterPro" id="IPR008000">
    <property type="entry name" value="Rham/fucose_mutarotase"/>
</dbReference>
<organism evidence="6 16">
    <name type="scientific">Listeria booriae</name>
    <dbReference type="NCBI Taxonomy" id="1552123"/>
    <lineage>
        <taxon>Bacteria</taxon>
        <taxon>Bacillati</taxon>
        <taxon>Bacillota</taxon>
        <taxon>Bacilli</taxon>
        <taxon>Bacillales</taxon>
        <taxon>Listeriaceae</taxon>
        <taxon>Listeria</taxon>
    </lineage>
</organism>
<dbReference type="EMBL" id="JAARWW010000001">
    <property type="protein sequence ID" value="MBC2002752.1"/>
    <property type="molecule type" value="Genomic_DNA"/>
</dbReference>
<dbReference type="GO" id="GO:0062192">
    <property type="term" value="F:L-rhamnose mutarotase activity"/>
    <property type="evidence" value="ECO:0007669"/>
    <property type="project" value="UniProtKB-UniRule"/>
</dbReference>
<dbReference type="EC" id="5.1.3.32" evidence="5"/>
<evidence type="ECO:0000313" key="22">
    <source>
        <dbReference type="Proteomes" id="UP000546806"/>
    </source>
</evidence>
<reference evidence="17 18" key="2">
    <citation type="submission" date="2020-03" db="EMBL/GenBank/DDBJ databases">
        <title>Soil Listeria distribution.</title>
        <authorList>
            <person name="Liao J."/>
            <person name="Wiedmann M."/>
        </authorList>
    </citation>
    <scope>NUCLEOTIDE SEQUENCE [LARGE SCALE GENOMIC DNA]</scope>
    <source>
        <strain evidence="13 24">FSL L7-0149</strain>
        <strain evidence="14 23">FSL L7-0153</strain>
        <strain evidence="12 17">FSL L7-0245</strain>
        <strain evidence="11 18">FSL L7-0360</strain>
        <strain evidence="10 22">FSL L7-0435</strain>
        <strain evidence="8 19">FSL L7-1387</strain>
        <strain evidence="9 25">FSL L7-1427</strain>
        <strain evidence="7 20">FSL L7-1816</strain>
        <strain evidence="15 21">FSL L7-1850</strain>
    </source>
</reference>
<name>A0A099WE56_9LIST</name>
<evidence type="ECO:0000313" key="11">
    <source>
        <dbReference type="EMBL" id="MBC2116101.1"/>
    </source>
</evidence>
<dbReference type="OrthoDB" id="9799608at2"/>
<gene>
    <name evidence="7" type="primary">rhaM</name>
    <name evidence="6" type="ORF">EP57_05610</name>
    <name evidence="7" type="ORF">HB811_09370</name>
    <name evidence="8" type="ORF">HB902_07155</name>
    <name evidence="9" type="ORF">HB907_15795</name>
    <name evidence="15" type="ORF">HBP98_06490</name>
    <name evidence="10" type="ORF">HCA78_03150</name>
    <name evidence="11" type="ORF">HCB06_05655</name>
    <name evidence="14" type="ORF">HCB25_11460</name>
    <name evidence="12" type="ORF">HCB26_09640</name>
    <name evidence="13" type="ORF">HCB35_07550</name>
</gene>
<evidence type="ECO:0000313" key="8">
    <source>
        <dbReference type="EMBL" id="MBC1561846.1"/>
    </source>
</evidence>
<dbReference type="EMBL" id="JAARYY010000006">
    <property type="protein sequence ID" value="MBC2244687.1"/>
    <property type="molecule type" value="Genomic_DNA"/>
</dbReference>
<evidence type="ECO:0000313" key="20">
    <source>
        <dbReference type="Proteomes" id="UP000543379"/>
    </source>
</evidence>
<evidence type="ECO:0000256" key="1">
    <source>
        <dbReference type="ARBA" id="ARBA00022490"/>
    </source>
</evidence>
<dbReference type="STRING" id="1552123.EP57_05610"/>
<dbReference type="GO" id="GO:0019301">
    <property type="term" value="P:rhamnose catabolic process"/>
    <property type="evidence" value="ECO:0007669"/>
    <property type="project" value="UniProtKB-UniRule"/>
</dbReference>
<keyword evidence="2 7" id="KW-0413">Isomerase</keyword>
<keyword evidence="4" id="KW-0684">Rhamnose metabolism</keyword>
<dbReference type="EMBL" id="JAARRW010000002">
    <property type="protein sequence ID" value="MBC1561846.1"/>
    <property type="molecule type" value="Genomic_DNA"/>
</dbReference>
<reference evidence="6 16" key="1">
    <citation type="submission" date="2014-05" db="EMBL/GenBank/DDBJ databases">
        <title>Novel Listeriaceae from food processing environments.</title>
        <authorList>
            <person name="den Bakker H.C."/>
        </authorList>
    </citation>
    <scope>NUCLEOTIDE SEQUENCE [LARGE SCALE GENOMIC DNA]</scope>
    <source>
        <strain evidence="6 16">FSL A5-0281</strain>
    </source>
</reference>
<evidence type="ECO:0000256" key="3">
    <source>
        <dbReference type="ARBA" id="ARBA00023277"/>
    </source>
</evidence>
<dbReference type="EMBL" id="JAARMV010000001">
    <property type="protein sequence ID" value="MBC2371659.1"/>
    <property type="molecule type" value="Genomic_DNA"/>
</dbReference>
<dbReference type="Proteomes" id="UP000553016">
    <property type="component" value="Unassembled WGS sequence"/>
</dbReference>
<keyword evidence="1" id="KW-0963">Cytoplasm</keyword>
<dbReference type="GeneID" id="58716864"/>
<dbReference type="EMBL" id="JNFA01000011">
    <property type="protein sequence ID" value="KGL42931.1"/>
    <property type="molecule type" value="Genomic_DNA"/>
</dbReference>
<dbReference type="HAMAP" id="MF_01663">
    <property type="entry name" value="L_rham_rotase"/>
    <property type="match status" value="1"/>
</dbReference>
<dbReference type="Proteomes" id="UP000546244">
    <property type="component" value="Unassembled WGS sequence"/>
</dbReference>
<dbReference type="EMBL" id="JAARYH010000004">
    <property type="protein sequence ID" value="MBC2166823.1"/>
    <property type="molecule type" value="Genomic_DNA"/>
</dbReference>
<evidence type="ECO:0000313" key="15">
    <source>
        <dbReference type="EMBL" id="MBC2371659.1"/>
    </source>
</evidence>
<dbReference type="Proteomes" id="UP000586951">
    <property type="component" value="Unassembled WGS sequence"/>
</dbReference>
<accession>A0A099WE56</accession>
<evidence type="ECO:0000313" key="17">
    <source>
        <dbReference type="Proteomes" id="UP000519573"/>
    </source>
</evidence>
<evidence type="ECO:0000313" key="12">
    <source>
        <dbReference type="EMBL" id="MBC2166823.1"/>
    </source>
</evidence>
<evidence type="ECO:0000313" key="24">
    <source>
        <dbReference type="Proteomes" id="UP000553016"/>
    </source>
</evidence>
<dbReference type="RefSeq" id="WP_036084880.1">
    <property type="nucleotide sequence ID" value="NZ_CBCSHQ010000001.1"/>
</dbReference>
<dbReference type="Gene3D" id="3.30.70.100">
    <property type="match status" value="1"/>
</dbReference>
<dbReference type="Proteomes" id="UP000550367">
    <property type="component" value="Unassembled WGS sequence"/>
</dbReference>
<evidence type="ECO:0000313" key="25">
    <source>
        <dbReference type="Proteomes" id="UP000586951"/>
    </source>
</evidence>
<dbReference type="EMBL" id="JAARRU010000006">
    <property type="protein sequence ID" value="MBC1566871.1"/>
    <property type="molecule type" value="Genomic_DNA"/>
</dbReference>
<dbReference type="Proteomes" id="UP000541955">
    <property type="component" value="Unassembled WGS sequence"/>
</dbReference>
<dbReference type="EMBL" id="JAARXI010000003">
    <property type="protein sequence ID" value="MBC2116101.1"/>
    <property type="molecule type" value="Genomic_DNA"/>
</dbReference>
<dbReference type="Proteomes" id="UP000029844">
    <property type="component" value="Unassembled WGS sequence"/>
</dbReference>